<feature type="region of interest" description="Disordered" evidence="6">
    <location>
        <begin position="650"/>
        <end position="669"/>
    </location>
</feature>
<dbReference type="EMBL" id="JAECZO010000029">
    <property type="protein sequence ID" value="KAK7193983.1"/>
    <property type="molecule type" value="Genomic_DNA"/>
</dbReference>
<feature type="compositionally biased region" description="Basic residues" evidence="6">
    <location>
        <begin position="252"/>
        <end position="261"/>
    </location>
</feature>
<evidence type="ECO:0000256" key="6">
    <source>
        <dbReference type="SAM" id="MobiDB-lite"/>
    </source>
</evidence>
<keyword evidence="3" id="KW-0813">Transport</keyword>
<dbReference type="GO" id="GO:0012505">
    <property type="term" value="C:endomembrane system"/>
    <property type="evidence" value="ECO:0007669"/>
    <property type="project" value="UniProtKB-SubCell"/>
</dbReference>
<comment type="subcellular location">
    <subcellularLocation>
        <location evidence="1">Endomembrane system</location>
    </subcellularLocation>
</comment>
<proteinExistence type="inferred from homology"/>
<keyword evidence="9" id="KW-1185">Reference proteome</keyword>
<gene>
    <name evidence="8" type="ORF">NESM_000310500</name>
</gene>
<name>A0AAW0EM99_9TRYP</name>
<organism evidence="8 9">
    <name type="scientific">Novymonas esmeraldas</name>
    <dbReference type="NCBI Taxonomy" id="1808958"/>
    <lineage>
        <taxon>Eukaryota</taxon>
        <taxon>Discoba</taxon>
        <taxon>Euglenozoa</taxon>
        <taxon>Kinetoplastea</taxon>
        <taxon>Metakinetoplastina</taxon>
        <taxon>Trypanosomatida</taxon>
        <taxon>Trypanosomatidae</taxon>
        <taxon>Novymonas</taxon>
    </lineage>
</organism>
<accession>A0AAW0EM99</accession>
<dbReference type="GO" id="GO:0030117">
    <property type="term" value="C:membrane coat"/>
    <property type="evidence" value="ECO:0007669"/>
    <property type="project" value="InterPro"/>
</dbReference>
<evidence type="ECO:0000259" key="7">
    <source>
        <dbReference type="Pfam" id="PF01602"/>
    </source>
</evidence>
<evidence type="ECO:0000256" key="4">
    <source>
        <dbReference type="ARBA" id="ARBA00022927"/>
    </source>
</evidence>
<feature type="region of interest" description="Disordered" evidence="6">
    <location>
        <begin position="245"/>
        <end position="300"/>
    </location>
</feature>
<dbReference type="Pfam" id="PF01602">
    <property type="entry name" value="Adaptin_N"/>
    <property type="match status" value="1"/>
</dbReference>
<dbReference type="AlphaFoldDB" id="A0AAW0EM99"/>
<evidence type="ECO:0000313" key="9">
    <source>
        <dbReference type="Proteomes" id="UP001430356"/>
    </source>
</evidence>
<sequence length="1004" mass="110273">MPGVYVTGAAYFNRGFDAPVVREDLTSQNEPRQLSALYQVVAYMTMGKDMSSLFNEVSALTSSRNSTLKRLAYLYLVENSRVQPERTVLQAGTLVKDTLHDSPLVRGAALRTMTNIQLPVMADFDTGPLHRCLEDSSPYVRRIAAMGVLKQYAEAPNVSSESDLLDKLKGLLKDENAMVVGTAVRAMLELQYRNAPVSYIHALLEARSHLVKMLPHGNEWTTVYVLEGLAIAMMWECHEAVLENDREEAGHSRRRSRRLGRRSSVTLSAADRDAAESTSPTQRRGSHRNAQNTHDDDDELEELRREYVADGEETLEDVLPLTQYASPIIVLSAIRVVGLFLHSITSPHLCLAESERMRLVQRYATSMVQPLVELLEAPRFEMRYVVLRNVVQFLTPDLTPYLTAHLSKFLVKFEDPIYVKMEKLSLLVRLANRENGSRVLGELMVYAREPDVALVRTAINAIGMLATLLPELSEECVRQLGQLIATRVPHLVEDTVVVVQMVLRCYPGKFTDILPPLCASLTILEATEAKAAVAWVLGEYPDSVSESVTEYLAVLVNQFMEQPRLVQYATMTALAKLYLRGARKAPGKDSSSAITSGALGMLEKVLGECTDSLYPDLRDRAFFYWRLTALDPDVAKRMLEATEGVRLGSNSWSELGHGSSQQPGTSSGLQELGTLASVTSKPLRLLLGDNVIGSSAKHLTGVNDDEDAEGDGERDDGGDGVNGYSRSPAAGSATVANVATPPGDASASASAVAAAGLPTSEVASTFATVLTPPQGNGVQVEMMWSQLGSKLVLCSRLRLVPGEDYMRHTRVLTMQINWNMFGLGVAQVFPTTSLECDDKPVEVSVLVACNNQKAPTAELQVAIELEFIGVRYVVAPPIPAAYLLLPATGCEPHFFAEQWRALDHPVWNMPPQLHELRSDPTRLTTNLLRVYCLNLVHRREMPEKGLVVLLLYCETIGHERLLAQATLSMKGSALMALNMRAADGPVAAYVGEFIVRALCPPSTD</sequence>
<dbReference type="Gene3D" id="1.25.10.10">
    <property type="entry name" value="Leucine-rich Repeat Variant"/>
    <property type="match status" value="1"/>
</dbReference>
<evidence type="ECO:0000313" key="8">
    <source>
        <dbReference type="EMBL" id="KAK7193983.1"/>
    </source>
</evidence>
<evidence type="ECO:0000256" key="3">
    <source>
        <dbReference type="ARBA" id="ARBA00022448"/>
    </source>
</evidence>
<dbReference type="InterPro" id="IPR002553">
    <property type="entry name" value="Clathrin/coatomer_adapt-like_N"/>
</dbReference>
<dbReference type="Proteomes" id="UP001430356">
    <property type="component" value="Unassembled WGS sequence"/>
</dbReference>
<dbReference type="GO" id="GO:0006886">
    <property type="term" value="P:intracellular protein transport"/>
    <property type="evidence" value="ECO:0007669"/>
    <property type="project" value="InterPro"/>
</dbReference>
<feature type="compositionally biased region" description="Polar residues" evidence="6">
    <location>
        <begin position="276"/>
        <end position="292"/>
    </location>
</feature>
<comment type="similarity">
    <text evidence="2">Belongs to the adaptor complexes large subunit family.</text>
</comment>
<feature type="compositionally biased region" description="Acidic residues" evidence="6">
    <location>
        <begin position="703"/>
        <end position="718"/>
    </location>
</feature>
<keyword evidence="5" id="KW-0472">Membrane</keyword>
<dbReference type="SUPFAM" id="SSF48371">
    <property type="entry name" value="ARM repeat"/>
    <property type="match status" value="1"/>
</dbReference>
<dbReference type="InterPro" id="IPR011989">
    <property type="entry name" value="ARM-like"/>
</dbReference>
<dbReference type="InterPro" id="IPR026739">
    <property type="entry name" value="AP_beta"/>
</dbReference>
<evidence type="ECO:0000256" key="2">
    <source>
        <dbReference type="ARBA" id="ARBA00006613"/>
    </source>
</evidence>
<comment type="caution">
    <text evidence="8">The sequence shown here is derived from an EMBL/GenBank/DDBJ whole genome shotgun (WGS) entry which is preliminary data.</text>
</comment>
<evidence type="ECO:0000256" key="1">
    <source>
        <dbReference type="ARBA" id="ARBA00004308"/>
    </source>
</evidence>
<reference evidence="8 9" key="1">
    <citation type="journal article" date="2021" name="MBio">
        <title>A New Model Trypanosomatid, Novymonas esmeraldas: Genomic Perception of Its 'Candidatus Pandoraea novymonadis' Endosymbiont.</title>
        <authorList>
            <person name="Zakharova A."/>
            <person name="Saura A."/>
            <person name="Butenko A."/>
            <person name="Podesvova L."/>
            <person name="Warmusova S."/>
            <person name="Kostygov A.Y."/>
            <person name="Nenarokova A."/>
            <person name="Lukes J."/>
            <person name="Opperdoes F.R."/>
            <person name="Yurchenko V."/>
        </authorList>
    </citation>
    <scope>NUCLEOTIDE SEQUENCE [LARGE SCALE GENOMIC DNA]</scope>
    <source>
        <strain evidence="8 9">E262AT.01</strain>
    </source>
</reference>
<feature type="region of interest" description="Disordered" evidence="6">
    <location>
        <begin position="696"/>
        <end position="746"/>
    </location>
</feature>
<keyword evidence="4" id="KW-0653">Protein transport</keyword>
<protein>
    <submittedName>
        <fullName evidence="8">Adaptin-related protein-like protein</fullName>
    </submittedName>
</protein>
<dbReference type="InterPro" id="IPR016024">
    <property type="entry name" value="ARM-type_fold"/>
</dbReference>
<feature type="domain" description="Clathrin/coatomer adaptor adaptin-like N-terminal" evidence="7">
    <location>
        <begin position="23"/>
        <end position="628"/>
    </location>
</feature>
<evidence type="ECO:0000256" key="5">
    <source>
        <dbReference type="ARBA" id="ARBA00023136"/>
    </source>
</evidence>
<dbReference type="GO" id="GO:0016192">
    <property type="term" value="P:vesicle-mediated transport"/>
    <property type="evidence" value="ECO:0007669"/>
    <property type="project" value="InterPro"/>
</dbReference>
<dbReference type="PANTHER" id="PTHR11134">
    <property type="entry name" value="ADAPTOR COMPLEX SUBUNIT BETA FAMILY MEMBER"/>
    <property type="match status" value="1"/>
</dbReference>